<evidence type="ECO:0000259" key="2">
    <source>
        <dbReference type="Pfam" id="PF04909"/>
    </source>
</evidence>
<evidence type="ECO:0000256" key="1">
    <source>
        <dbReference type="ARBA" id="ARBA00023239"/>
    </source>
</evidence>
<comment type="caution">
    <text evidence="3">The sequence shown here is derived from an EMBL/GenBank/DDBJ whole genome shotgun (WGS) entry which is preliminary data.</text>
</comment>
<dbReference type="RefSeq" id="WP_168117337.1">
    <property type="nucleotide sequence ID" value="NZ_BOON01000045.1"/>
</dbReference>
<dbReference type="InterPro" id="IPR006680">
    <property type="entry name" value="Amidohydro-rel"/>
</dbReference>
<sequence>MIVDSHAHLVAPEVFYAYRAQLIGSGGYHKNGHGITDDMLAESAAQNIAIMDGVGTDVQFISPRPFQQMHSFEPQAIVHRWIAANNELIARTVQMHPDRFAGVAGLPLCAGTPVESCLPELNRAVEELGCVGVSVNPDPYEGKGHTPTLGDRFWYPLYERLVELDVPAMIHSAGCYNGREVYSDHFITEASIAVMSLMRSDVFRDFPTLKLMISHGGGSVPYQIGRWQAARLSRGLGDGPDAERFEVSLRRLWFDTVLYNKESLELLFKVVGPDRCLFSTEKPGSGSVVDPATGQWFDDLKPVIESIDTLTDEDRHAIFEGNARAFFPRWKAPTTPAAS</sequence>
<dbReference type="GO" id="GO:0016787">
    <property type="term" value="F:hydrolase activity"/>
    <property type="evidence" value="ECO:0007669"/>
    <property type="project" value="InterPro"/>
</dbReference>
<keyword evidence="4" id="KW-1185">Reference proteome</keyword>
<evidence type="ECO:0000313" key="3">
    <source>
        <dbReference type="EMBL" id="GII25078.1"/>
    </source>
</evidence>
<dbReference type="Pfam" id="PF04909">
    <property type="entry name" value="Amidohydro_2"/>
    <property type="match status" value="1"/>
</dbReference>
<dbReference type="PANTHER" id="PTHR21240:SF28">
    <property type="entry name" value="ISO-OROTATE DECARBOXYLASE (EUROFUNG)"/>
    <property type="match status" value="1"/>
</dbReference>
<dbReference type="Gene3D" id="3.20.20.140">
    <property type="entry name" value="Metal-dependent hydrolases"/>
    <property type="match status" value="1"/>
</dbReference>
<protein>
    <submittedName>
        <fullName evidence="3">4-oxalomesaconate hydratase</fullName>
    </submittedName>
</protein>
<reference evidence="3" key="1">
    <citation type="submission" date="2021-01" db="EMBL/GenBank/DDBJ databases">
        <title>Whole genome shotgun sequence of Planosporangium mesophilum NBRC 109066.</title>
        <authorList>
            <person name="Komaki H."/>
            <person name="Tamura T."/>
        </authorList>
    </citation>
    <scope>NUCLEOTIDE SEQUENCE</scope>
    <source>
        <strain evidence="3">NBRC 109066</strain>
    </source>
</reference>
<feature type="domain" description="Amidohydrolase-related" evidence="2">
    <location>
        <begin position="3"/>
        <end position="328"/>
    </location>
</feature>
<gene>
    <name evidence="3" type="primary">fldW_2</name>
    <name evidence="3" type="ORF">Pme01_46750</name>
</gene>
<accession>A0A8J3TEP4</accession>
<dbReference type="PANTHER" id="PTHR21240">
    <property type="entry name" value="2-AMINO-3-CARBOXYLMUCONATE-6-SEMIALDEHYDE DECARBOXYLASE"/>
    <property type="match status" value="1"/>
</dbReference>
<evidence type="ECO:0000313" key="4">
    <source>
        <dbReference type="Proteomes" id="UP000599074"/>
    </source>
</evidence>
<name>A0A8J3TEP4_9ACTN</name>
<proteinExistence type="predicted"/>
<dbReference type="GO" id="GO:0005737">
    <property type="term" value="C:cytoplasm"/>
    <property type="evidence" value="ECO:0007669"/>
    <property type="project" value="TreeGrafter"/>
</dbReference>
<dbReference type="InterPro" id="IPR032466">
    <property type="entry name" value="Metal_Hydrolase"/>
</dbReference>
<dbReference type="SUPFAM" id="SSF51556">
    <property type="entry name" value="Metallo-dependent hydrolases"/>
    <property type="match status" value="1"/>
</dbReference>
<dbReference type="EMBL" id="BOON01000045">
    <property type="protein sequence ID" value="GII25078.1"/>
    <property type="molecule type" value="Genomic_DNA"/>
</dbReference>
<dbReference type="AlphaFoldDB" id="A0A8J3TEP4"/>
<organism evidence="3 4">
    <name type="scientific">Planosporangium mesophilum</name>
    <dbReference type="NCBI Taxonomy" id="689768"/>
    <lineage>
        <taxon>Bacteria</taxon>
        <taxon>Bacillati</taxon>
        <taxon>Actinomycetota</taxon>
        <taxon>Actinomycetes</taxon>
        <taxon>Micromonosporales</taxon>
        <taxon>Micromonosporaceae</taxon>
        <taxon>Planosporangium</taxon>
    </lineage>
</organism>
<dbReference type="Proteomes" id="UP000599074">
    <property type="component" value="Unassembled WGS sequence"/>
</dbReference>
<keyword evidence="1" id="KW-0456">Lyase</keyword>
<dbReference type="GO" id="GO:0016831">
    <property type="term" value="F:carboxy-lyase activity"/>
    <property type="evidence" value="ECO:0007669"/>
    <property type="project" value="InterPro"/>
</dbReference>
<dbReference type="GO" id="GO:0019748">
    <property type="term" value="P:secondary metabolic process"/>
    <property type="evidence" value="ECO:0007669"/>
    <property type="project" value="TreeGrafter"/>
</dbReference>
<dbReference type="InterPro" id="IPR032465">
    <property type="entry name" value="ACMSD"/>
</dbReference>